<dbReference type="AlphaFoldDB" id="A0A434A7X2"/>
<dbReference type="Proteomes" id="UP000288102">
    <property type="component" value="Unassembled WGS sequence"/>
</dbReference>
<evidence type="ECO:0000259" key="1">
    <source>
        <dbReference type="Pfam" id="PF01656"/>
    </source>
</evidence>
<dbReference type="InterPro" id="IPR027417">
    <property type="entry name" value="P-loop_NTPase"/>
</dbReference>
<evidence type="ECO:0000313" key="2">
    <source>
        <dbReference type="EMBL" id="RUT70529.1"/>
    </source>
</evidence>
<feature type="domain" description="CobQ/CobB/MinD/ParA nucleotide binding" evidence="1">
    <location>
        <begin position="10"/>
        <end position="141"/>
    </location>
</feature>
<name>A0A434A7X2_9FLAO</name>
<reference evidence="3" key="1">
    <citation type="journal article" date="2019" name="Syst. Appl. Microbiol.">
        <title>Flavobacterium circumlabens sp. nov. and Flavobacterium cupreum sp. nov., two psychrotrophic species isolated from Antarctic environmental samples.</title>
        <authorList>
            <person name="Kralova S."/>
            <person name="Busse H.-J."/>
            <person name="Svec P."/>
            <person name="Maslanova I."/>
            <person name="Stankova E."/>
            <person name="Bartak M."/>
            <person name="Sedlacek I."/>
        </authorList>
    </citation>
    <scope>NUCLEOTIDE SEQUENCE [LARGE SCALE GENOMIC DNA]</scope>
    <source>
        <strain evidence="3">CCM 8825</strain>
    </source>
</reference>
<accession>A0A434A7X2</accession>
<protein>
    <submittedName>
        <fullName evidence="2">ParA family protein</fullName>
    </submittedName>
</protein>
<dbReference type="OrthoDB" id="978593at2"/>
<comment type="caution">
    <text evidence="2">The sequence shown here is derived from an EMBL/GenBank/DDBJ whole genome shotgun (WGS) entry which is preliminary data.</text>
</comment>
<dbReference type="EMBL" id="QWDM01000006">
    <property type="protein sequence ID" value="RUT70529.1"/>
    <property type="molecule type" value="Genomic_DNA"/>
</dbReference>
<proteinExistence type="predicted"/>
<sequence>METKKKPLFIAFSSQKGGVGKSTFTALLASLLHYRLGYNVAVLDCDYPQYSLLKMRERDLKAVMENENFKRIAQKQFMTINKKAYAIEQCKVETALREADGLLQSSTIGLDVIFFDLPGTVNSAGILNTLMGMDYIFSPITADRVVVESTLSFTQALTDIIMKSGESTIKGIHLFWNQVDRREKSDLYDLYGRFISDLGFSLLKTYVTDSKRFRKESEAMEKTPFRSSLLPPDQRLMTACQLDLFMQEFLRTIEL</sequence>
<dbReference type="InterPro" id="IPR050678">
    <property type="entry name" value="DNA_Partitioning_ATPase"/>
</dbReference>
<dbReference type="SUPFAM" id="SSF52540">
    <property type="entry name" value="P-loop containing nucleoside triphosphate hydrolases"/>
    <property type="match status" value="1"/>
</dbReference>
<dbReference type="InterPro" id="IPR002586">
    <property type="entry name" value="CobQ/CobB/MinD/ParA_Nub-bd_dom"/>
</dbReference>
<keyword evidence="3" id="KW-1185">Reference proteome</keyword>
<dbReference type="RefSeq" id="WP_127338331.1">
    <property type="nucleotide sequence ID" value="NZ_QWDM01000006.1"/>
</dbReference>
<dbReference type="CDD" id="cd02042">
    <property type="entry name" value="ParAB_family"/>
    <property type="match status" value="1"/>
</dbReference>
<organism evidence="2 3">
    <name type="scientific">Flavobacterium cupreum</name>
    <dbReference type="NCBI Taxonomy" id="2133766"/>
    <lineage>
        <taxon>Bacteria</taxon>
        <taxon>Pseudomonadati</taxon>
        <taxon>Bacteroidota</taxon>
        <taxon>Flavobacteriia</taxon>
        <taxon>Flavobacteriales</taxon>
        <taxon>Flavobacteriaceae</taxon>
        <taxon>Flavobacterium</taxon>
    </lineage>
</organism>
<dbReference type="Gene3D" id="3.40.50.300">
    <property type="entry name" value="P-loop containing nucleotide triphosphate hydrolases"/>
    <property type="match status" value="1"/>
</dbReference>
<dbReference type="PANTHER" id="PTHR13696">
    <property type="entry name" value="P-LOOP CONTAINING NUCLEOSIDE TRIPHOSPHATE HYDROLASE"/>
    <property type="match status" value="1"/>
</dbReference>
<dbReference type="Pfam" id="PF01656">
    <property type="entry name" value="CbiA"/>
    <property type="match status" value="1"/>
</dbReference>
<gene>
    <name evidence="2" type="ORF">D0817_10500</name>
</gene>
<evidence type="ECO:0000313" key="3">
    <source>
        <dbReference type="Proteomes" id="UP000288102"/>
    </source>
</evidence>
<dbReference type="PANTHER" id="PTHR13696:SF52">
    <property type="entry name" value="PARA FAMILY PROTEIN CT_582"/>
    <property type="match status" value="1"/>
</dbReference>